<organism evidence="1 2">
    <name type="scientific">Iris pallida</name>
    <name type="common">Sweet iris</name>
    <dbReference type="NCBI Taxonomy" id="29817"/>
    <lineage>
        <taxon>Eukaryota</taxon>
        <taxon>Viridiplantae</taxon>
        <taxon>Streptophyta</taxon>
        <taxon>Embryophyta</taxon>
        <taxon>Tracheophyta</taxon>
        <taxon>Spermatophyta</taxon>
        <taxon>Magnoliopsida</taxon>
        <taxon>Liliopsida</taxon>
        <taxon>Asparagales</taxon>
        <taxon>Iridaceae</taxon>
        <taxon>Iridoideae</taxon>
        <taxon>Irideae</taxon>
        <taxon>Iris</taxon>
    </lineage>
</organism>
<reference evidence="1" key="1">
    <citation type="journal article" date="2023" name="GigaByte">
        <title>Genome assembly of the bearded iris, Iris pallida Lam.</title>
        <authorList>
            <person name="Bruccoleri R.E."/>
            <person name="Oakeley E.J."/>
            <person name="Faust A.M.E."/>
            <person name="Altorfer M."/>
            <person name="Dessus-Babus S."/>
            <person name="Burckhardt D."/>
            <person name="Oertli M."/>
            <person name="Naumann U."/>
            <person name="Petersen F."/>
            <person name="Wong J."/>
        </authorList>
    </citation>
    <scope>NUCLEOTIDE SEQUENCE</scope>
    <source>
        <strain evidence="1">GSM-AAB239-AS_SAM_17_03QT</strain>
    </source>
</reference>
<proteinExistence type="predicted"/>
<dbReference type="AlphaFoldDB" id="A0AAX6EX97"/>
<evidence type="ECO:0000313" key="2">
    <source>
        <dbReference type="Proteomes" id="UP001140949"/>
    </source>
</evidence>
<keyword evidence="2" id="KW-1185">Reference proteome</keyword>
<dbReference type="EMBL" id="JANAVB010033219">
    <property type="protein sequence ID" value="KAJ6808807.1"/>
    <property type="molecule type" value="Genomic_DNA"/>
</dbReference>
<dbReference type="Proteomes" id="UP001140949">
    <property type="component" value="Unassembled WGS sequence"/>
</dbReference>
<gene>
    <name evidence="1" type="ORF">M6B38_165710</name>
</gene>
<name>A0AAX6EX97_IRIPA</name>
<comment type="caution">
    <text evidence="1">The sequence shown here is derived from an EMBL/GenBank/DDBJ whole genome shotgun (WGS) entry which is preliminary data.</text>
</comment>
<reference evidence="1" key="2">
    <citation type="submission" date="2023-04" db="EMBL/GenBank/DDBJ databases">
        <authorList>
            <person name="Bruccoleri R.E."/>
            <person name="Oakeley E.J."/>
            <person name="Faust A.-M."/>
            <person name="Dessus-Babus S."/>
            <person name="Altorfer M."/>
            <person name="Burckhardt D."/>
            <person name="Oertli M."/>
            <person name="Naumann U."/>
            <person name="Petersen F."/>
            <person name="Wong J."/>
        </authorList>
    </citation>
    <scope>NUCLEOTIDE SEQUENCE</scope>
    <source>
        <strain evidence="1">GSM-AAB239-AS_SAM_17_03QT</strain>
        <tissue evidence="1">Leaf</tissue>
    </source>
</reference>
<evidence type="ECO:0000313" key="1">
    <source>
        <dbReference type="EMBL" id="KAJ6808807.1"/>
    </source>
</evidence>
<protein>
    <submittedName>
        <fullName evidence="1">Leucine-rich repeat extensin-like protein 3</fullName>
    </submittedName>
</protein>
<sequence>MLVRWLGFGGKRDGREAASGGLAVTGQVVHWGRLAADLDRDRRRRVERWRGSVPPALNGPSGGRGEQICSRRWEAVRHQQGVAGLRPGMA</sequence>
<accession>A0AAX6EX97</accession>